<gene>
    <name evidence="8" type="ORF">J3U87_22945</name>
</gene>
<dbReference type="Pfam" id="PF12729">
    <property type="entry name" value="4HB_MCP_1"/>
    <property type="match status" value="1"/>
</dbReference>
<evidence type="ECO:0000256" key="3">
    <source>
        <dbReference type="PROSITE-ProRule" id="PRU00284"/>
    </source>
</evidence>
<dbReference type="GO" id="GO:0007165">
    <property type="term" value="P:signal transduction"/>
    <property type="evidence" value="ECO:0007669"/>
    <property type="project" value="UniProtKB-KW"/>
</dbReference>
<dbReference type="PROSITE" id="PS51753">
    <property type="entry name" value="HBM"/>
    <property type="match status" value="1"/>
</dbReference>
<sequence length="695" mass="75637">MTENRRVNGGIVSNFNNNTKISKKIAYGFGFILILLLIVAAFSVFGLLSANRNFKTYRSYALQTNQMGRVQANLLTARLHAKDFILNNTDAASKKVSERIDTTGDMIAEAEKLFERQDAIDAMKEGSQVIATYASSFGEVTELVRERNQLVDEMNTLGPLAEKDLTKIMDSAFADKDPRASYLAGSDLRSLLLARLYANRFLVDNKPESAERAEAELAEFERIAQDMKAELQNPERRALANSVLTRASAYRGAFEKVVAVIQKRNHIIHQTLDVIGPNLANQMERMKLENKGLQDELGPRATQKVRNSLVITSIISLVSILVSLFLAIKIGRAISEPVVHMTDTMNELAAGNLEVRVPALDRTDEVGDMARAVEVFKKNAVEVEAKSQELAHMNETQRQQEARAKQEAQRAMLGLADDFDSQIGSLIDRLVNSSSTMIQSSESMKKVAKDNTESSMGVASASEESSTNVTNVALAMEEMVATSNEIASQTLMAQAKSRDTATYASDAHATFAKLNSRVQNIGDFVVAIRKIAEQTNLLALNATIEAARAGKAGTGFAVVAEEVKNLAAETALKTEDISSKVTEIQSASLASLEVMKSIGANIAEIEEAITGVSAAVEQQNATSEEINRSVVEASKGVQQVSQIISEVKDGAWETGVSADSVLEAADGVAELSDTLKTSVERFLDQIRLNYQHQSS</sequence>
<keyword evidence="4" id="KW-0472">Membrane</keyword>
<dbReference type="Gene3D" id="1.20.1440.210">
    <property type="match status" value="1"/>
</dbReference>
<feature type="domain" description="Methyl-accepting transducer" evidence="5">
    <location>
        <begin position="440"/>
        <end position="655"/>
    </location>
</feature>
<dbReference type="KEGG" id="scor:J3U87_22945"/>
<evidence type="ECO:0000259" key="7">
    <source>
        <dbReference type="PROSITE" id="PS51753"/>
    </source>
</evidence>
<accession>A0A8A4TFZ3</accession>
<dbReference type="InterPro" id="IPR004089">
    <property type="entry name" value="MCPsignal_dom"/>
</dbReference>
<dbReference type="RefSeq" id="WP_237378098.1">
    <property type="nucleotide sequence ID" value="NZ_CP071793.1"/>
</dbReference>
<name>A0A8A4TFZ3_SULCO</name>
<dbReference type="SMART" id="SM00304">
    <property type="entry name" value="HAMP"/>
    <property type="match status" value="1"/>
</dbReference>
<dbReference type="GO" id="GO:0016020">
    <property type="term" value="C:membrane"/>
    <property type="evidence" value="ECO:0007669"/>
    <property type="project" value="InterPro"/>
</dbReference>
<protein>
    <submittedName>
        <fullName evidence="8">Methyl-accepting chemotaxis protein</fullName>
    </submittedName>
</protein>
<keyword evidence="4" id="KW-0812">Transmembrane</keyword>
<dbReference type="InterPro" id="IPR024478">
    <property type="entry name" value="HlyB_4HB_MCP"/>
</dbReference>
<dbReference type="Gene3D" id="1.10.287.950">
    <property type="entry name" value="Methyl-accepting chemotaxis protein"/>
    <property type="match status" value="1"/>
</dbReference>
<feature type="transmembrane region" description="Helical" evidence="4">
    <location>
        <begin position="25"/>
        <end position="48"/>
    </location>
</feature>
<evidence type="ECO:0000256" key="4">
    <source>
        <dbReference type="SAM" id="Phobius"/>
    </source>
</evidence>
<dbReference type="Pfam" id="PF00672">
    <property type="entry name" value="HAMP"/>
    <property type="match status" value="1"/>
</dbReference>
<organism evidence="8 9">
    <name type="scientific">Sulfidibacter corallicola</name>
    <dbReference type="NCBI Taxonomy" id="2818388"/>
    <lineage>
        <taxon>Bacteria</taxon>
        <taxon>Pseudomonadati</taxon>
        <taxon>Acidobacteriota</taxon>
        <taxon>Holophagae</taxon>
        <taxon>Acanthopleuribacterales</taxon>
        <taxon>Acanthopleuribacteraceae</taxon>
        <taxon>Sulfidibacter</taxon>
    </lineage>
</organism>
<dbReference type="PANTHER" id="PTHR32089">
    <property type="entry name" value="METHYL-ACCEPTING CHEMOTAXIS PROTEIN MCPB"/>
    <property type="match status" value="1"/>
</dbReference>
<dbReference type="PROSITE" id="PS50885">
    <property type="entry name" value="HAMP"/>
    <property type="match status" value="1"/>
</dbReference>
<dbReference type="SMART" id="SM01358">
    <property type="entry name" value="HBM"/>
    <property type="match status" value="1"/>
</dbReference>
<evidence type="ECO:0000259" key="6">
    <source>
        <dbReference type="PROSITE" id="PS50885"/>
    </source>
</evidence>
<keyword evidence="9" id="KW-1185">Reference proteome</keyword>
<dbReference type="InterPro" id="IPR003660">
    <property type="entry name" value="HAMP_dom"/>
</dbReference>
<evidence type="ECO:0000313" key="9">
    <source>
        <dbReference type="Proteomes" id="UP000663929"/>
    </source>
</evidence>
<dbReference type="Proteomes" id="UP000663929">
    <property type="component" value="Chromosome"/>
</dbReference>
<dbReference type="EMBL" id="CP071793">
    <property type="protein sequence ID" value="QTD48447.1"/>
    <property type="molecule type" value="Genomic_DNA"/>
</dbReference>
<feature type="transmembrane region" description="Helical" evidence="4">
    <location>
        <begin position="309"/>
        <end position="328"/>
    </location>
</feature>
<keyword evidence="4" id="KW-1133">Transmembrane helix</keyword>
<dbReference type="PANTHER" id="PTHR32089:SF112">
    <property type="entry name" value="LYSOZYME-LIKE PROTEIN-RELATED"/>
    <property type="match status" value="1"/>
</dbReference>
<evidence type="ECO:0000313" key="8">
    <source>
        <dbReference type="EMBL" id="QTD48447.1"/>
    </source>
</evidence>
<dbReference type="Gene3D" id="6.10.340.10">
    <property type="match status" value="1"/>
</dbReference>
<evidence type="ECO:0000259" key="5">
    <source>
        <dbReference type="PROSITE" id="PS50111"/>
    </source>
</evidence>
<dbReference type="InterPro" id="IPR032255">
    <property type="entry name" value="HBM"/>
</dbReference>
<comment type="similarity">
    <text evidence="2">Belongs to the methyl-accepting chemotaxis (MCP) protein family.</text>
</comment>
<dbReference type="SUPFAM" id="SSF58104">
    <property type="entry name" value="Methyl-accepting chemotaxis protein (MCP) signaling domain"/>
    <property type="match status" value="1"/>
</dbReference>
<proteinExistence type="inferred from homology"/>
<dbReference type="SMART" id="SM00283">
    <property type="entry name" value="MA"/>
    <property type="match status" value="1"/>
</dbReference>
<reference evidence="8" key="1">
    <citation type="submission" date="2021-03" db="EMBL/GenBank/DDBJ databases">
        <title>Acanthopleuribacteraceae sp. M133.</title>
        <authorList>
            <person name="Wang G."/>
        </authorList>
    </citation>
    <scope>NUCLEOTIDE SEQUENCE</scope>
    <source>
        <strain evidence="8">M133</strain>
    </source>
</reference>
<dbReference type="Pfam" id="PF00015">
    <property type="entry name" value="MCPsignal"/>
    <property type="match status" value="1"/>
</dbReference>
<evidence type="ECO:0000256" key="1">
    <source>
        <dbReference type="ARBA" id="ARBA00023224"/>
    </source>
</evidence>
<dbReference type="CDD" id="cd06225">
    <property type="entry name" value="HAMP"/>
    <property type="match status" value="1"/>
</dbReference>
<feature type="domain" description="HBM" evidence="7">
    <location>
        <begin position="59"/>
        <end position="298"/>
    </location>
</feature>
<dbReference type="AlphaFoldDB" id="A0A8A4TFZ3"/>
<feature type="domain" description="HAMP" evidence="6">
    <location>
        <begin position="332"/>
        <end position="385"/>
    </location>
</feature>
<dbReference type="PROSITE" id="PS50111">
    <property type="entry name" value="CHEMOTAXIS_TRANSDUC_2"/>
    <property type="match status" value="1"/>
</dbReference>
<evidence type="ECO:0000256" key="2">
    <source>
        <dbReference type="ARBA" id="ARBA00029447"/>
    </source>
</evidence>
<keyword evidence="1 3" id="KW-0807">Transducer</keyword>